<evidence type="ECO:0000259" key="1">
    <source>
        <dbReference type="PROSITE" id="PS51309"/>
    </source>
</evidence>
<dbReference type="SMART" id="SM00517">
    <property type="entry name" value="PolyA"/>
    <property type="match status" value="1"/>
</dbReference>
<dbReference type="Gene3D" id="1.10.1900.10">
    <property type="entry name" value="c-terminal domain of poly(a) binding protein"/>
    <property type="match status" value="1"/>
</dbReference>
<dbReference type="OrthoDB" id="6159137at2759"/>
<feature type="domain" description="PABC" evidence="1">
    <location>
        <begin position="26"/>
        <end position="104"/>
    </location>
</feature>
<reference evidence="2 3" key="1">
    <citation type="submission" date="2018-06" db="EMBL/GenBank/DDBJ databases">
        <title>Comparative genomics reveals the genomic features of Rhizophagus irregularis, R. cerebriforme, R. diaphanum and Gigaspora rosea, and their symbiotic lifestyle signature.</title>
        <authorList>
            <person name="Morin E."/>
            <person name="San Clemente H."/>
            <person name="Chen E.C.H."/>
            <person name="De La Providencia I."/>
            <person name="Hainaut M."/>
            <person name="Kuo A."/>
            <person name="Kohler A."/>
            <person name="Murat C."/>
            <person name="Tang N."/>
            <person name="Roy S."/>
            <person name="Loubradou J."/>
            <person name="Henrissat B."/>
            <person name="Grigoriev I.V."/>
            <person name="Corradi N."/>
            <person name="Roux C."/>
            <person name="Martin F.M."/>
        </authorList>
    </citation>
    <scope>NUCLEOTIDE SEQUENCE [LARGE SCALE GENOMIC DNA]</scope>
    <source>
        <strain evidence="2 3">DAOM 227022</strain>
    </source>
</reference>
<sequence>MNDKEKFQQMVTAAKFANTNYEQYKETEEFMETLKNKPFNEQQQKLGDRLFLKIKDLGLKSAVASKVTINLLDTNDLYKLAHYMNDKETLQQMVTAATKVVQSK</sequence>
<proteinExistence type="predicted"/>
<dbReference type="Pfam" id="PF00658">
    <property type="entry name" value="MLLE"/>
    <property type="match status" value="1"/>
</dbReference>
<dbReference type="EMBL" id="QKYT01000342">
    <property type="protein sequence ID" value="RIA86820.1"/>
    <property type="molecule type" value="Genomic_DNA"/>
</dbReference>
<comment type="caution">
    <text evidence="2">The sequence shown here is derived from an EMBL/GenBank/DDBJ whole genome shotgun (WGS) entry which is preliminary data.</text>
</comment>
<dbReference type="InterPro" id="IPR036053">
    <property type="entry name" value="PABP-dom"/>
</dbReference>
<gene>
    <name evidence="2" type="ORF">C1645_878440</name>
</gene>
<name>A0A397SKU1_9GLOM</name>
<keyword evidence="3" id="KW-1185">Reference proteome</keyword>
<accession>A0A397SKU1</accession>
<dbReference type="InterPro" id="IPR002004">
    <property type="entry name" value="PABP_HYD_C"/>
</dbReference>
<protein>
    <recommendedName>
        <fullName evidence="1">PABC domain-containing protein</fullName>
    </recommendedName>
</protein>
<dbReference type="GO" id="GO:0003723">
    <property type="term" value="F:RNA binding"/>
    <property type="evidence" value="ECO:0007669"/>
    <property type="project" value="InterPro"/>
</dbReference>
<dbReference type="Proteomes" id="UP000265703">
    <property type="component" value="Unassembled WGS sequence"/>
</dbReference>
<organism evidence="2 3">
    <name type="scientific">Glomus cerebriforme</name>
    <dbReference type="NCBI Taxonomy" id="658196"/>
    <lineage>
        <taxon>Eukaryota</taxon>
        <taxon>Fungi</taxon>
        <taxon>Fungi incertae sedis</taxon>
        <taxon>Mucoromycota</taxon>
        <taxon>Glomeromycotina</taxon>
        <taxon>Glomeromycetes</taxon>
        <taxon>Glomerales</taxon>
        <taxon>Glomeraceae</taxon>
        <taxon>Glomus</taxon>
    </lineage>
</organism>
<dbReference type="AlphaFoldDB" id="A0A397SKU1"/>
<evidence type="ECO:0000313" key="3">
    <source>
        <dbReference type="Proteomes" id="UP000265703"/>
    </source>
</evidence>
<evidence type="ECO:0000313" key="2">
    <source>
        <dbReference type="EMBL" id="RIA86820.1"/>
    </source>
</evidence>
<dbReference type="SUPFAM" id="SSF63570">
    <property type="entry name" value="PABC (PABP) domain"/>
    <property type="match status" value="1"/>
</dbReference>
<dbReference type="PROSITE" id="PS51309">
    <property type="entry name" value="PABC"/>
    <property type="match status" value="1"/>
</dbReference>